<dbReference type="EMBL" id="RAQI01000002">
    <property type="protein sequence ID" value="RKE91294.1"/>
    <property type="molecule type" value="Genomic_DNA"/>
</dbReference>
<protein>
    <submittedName>
        <fullName evidence="1">Uncharacterized protein</fullName>
    </submittedName>
</protein>
<proteinExistence type="predicted"/>
<reference evidence="2 4" key="2">
    <citation type="submission" date="2018-09" db="EMBL/GenBank/DDBJ databases">
        <title>Genomic Encyclopedia of Archaeal and Bacterial Type Strains, Phase II (KMG-II): from individual species to whole genera.</title>
        <authorList>
            <person name="Goeker M."/>
        </authorList>
    </citation>
    <scope>NUCLEOTIDE SEQUENCE [LARGE SCALE GENOMIC DNA]</scope>
    <source>
        <strain evidence="2 4">DSM 16337</strain>
    </source>
</reference>
<evidence type="ECO:0000313" key="4">
    <source>
        <dbReference type="Proteomes" id="UP000283568"/>
    </source>
</evidence>
<dbReference type="EMBL" id="NIBT01000008">
    <property type="protein sequence ID" value="PHM24656.1"/>
    <property type="molecule type" value="Genomic_DNA"/>
</dbReference>
<sequence length="547" mass="61793">MIDKKNILQNTVPSSVVLSVPHHADVIIGQSFYLYITLMFNGTLPSELDVNLESINGVTVDSLSKATPVAGIKNVMRSIAYLTIDDDSILKSGDTIAYKLDIPNMYTNEVHYTANLIDADSFRLSIDKYICEIPNIETYIDNQNKNFILYTAKLQNSSGKELRNTPIQISSVIKDNLNDKVIITTDPDDGQSNPVTLYPIEEYEQVVIPINSNLHGKVIFRVYPKKNQPVTLRLEIELPGLELYYSTPAVYMLTPKPVDPRELLPVPIINNLNHDKLQASGSDYTFDVTVNPYTNSHNDDSVIFFIDDKPVLPIKMIVHSDAPDHSFKLYYDLFPRNKMVHLHYVIAPIDGNNQYSKKLPITYIGGRENKPSNNIERVFDIPVVYASWADPNSQPPLNKNDDRFILECGSIINSSSISGYQEDGNEGYGLFIKIIGTNDFTDKSKPKFGDTIHFTMYINGDLSDDLSNDDQYKQISKSFSIATNDVPDHNSGKTFTNVIGIKYDLLANFASSSNYGMPMIYFEYYIENEGVRQYSHYFYSKIETVGD</sequence>
<evidence type="ECO:0000313" key="3">
    <source>
        <dbReference type="Proteomes" id="UP000225605"/>
    </source>
</evidence>
<evidence type="ECO:0000313" key="1">
    <source>
        <dbReference type="EMBL" id="PHM24656.1"/>
    </source>
</evidence>
<keyword evidence="4" id="KW-1185">Reference proteome</keyword>
<dbReference type="AlphaFoldDB" id="A0A2D0IRY0"/>
<name>A0A2D0IRY0_9GAMM</name>
<dbReference type="Proteomes" id="UP000283568">
    <property type="component" value="Unassembled WGS sequence"/>
</dbReference>
<organism evidence="1 3">
    <name type="scientific">Xenorhabdus ehlersii</name>
    <dbReference type="NCBI Taxonomy" id="290111"/>
    <lineage>
        <taxon>Bacteria</taxon>
        <taxon>Pseudomonadati</taxon>
        <taxon>Pseudomonadota</taxon>
        <taxon>Gammaproteobacteria</taxon>
        <taxon>Enterobacterales</taxon>
        <taxon>Morganellaceae</taxon>
        <taxon>Xenorhabdus</taxon>
    </lineage>
</organism>
<dbReference type="RefSeq" id="WP_099132223.1">
    <property type="nucleotide sequence ID" value="NZ_CAWNOJ010000097.1"/>
</dbReference>
<gene>
    <name evidence="2" type="ORF">BDE27_1510</name>
    <name evidence="1" type="ORF">Xehl_01906</name>
</gene>
<reference evidence="1 3" key="1">
    <citation type="journal article" date="2017" name="Nat. Microbiol.">
        <title>Natural product diversity associated with the nematode symbionts Photorhabdus and Xenorhabdus.</title>
        <authorList>
            <person name="Tobias N.J."/>
            <person name="Wolff H."/>
            <person name="Djahanschiri B."/>
            <person name="Grundmann F."/>
            <person name="Kronenwerth M."/>
            <person name="Shi Y.M."/>
            <person name="Simonyi S."/>
            <person name="Grun P."/>
            <person name="Shapiro-Ilan D."/>
            <person name="Pidot S.J."/>
            <person name="Stinear T.P."/>
            <person name="Ebersberger I."/>
            <person name="Bode H.B."/>
        </authorList>
    </citation>
    <scope>NUCLEOTIDE SEQUENCE [LARGE SCALE GENOMIC DNA]</scope>
    <source>
        <strain evidence="1 3">DSM 16337</strain>
    </source>
</reference>
<comment type="caution">
    <text evidence="1">The sequence shown here is derived from an EMBL/GenBank/DDBJ whole genome shotgun (WGS) entry which is preliminary data.</text>
</comment>
<dbReference type="OrthoDB" id="6437954at2"/>
<dbReference type="Proteomes" id="UP000225605">
    <property type="component" value="Unassembled WGS sequence"/>
</dbReference>
<accession>A0A2D0IRY0</accession>
<evidence type="ECO:0000313" key="2">
    <source>
        <dbReference type="EMBL" id="RKE91294.1"/>
    </source>
</evidence>